<dbReference type="PhylomeDB" id="A0A022QKT7"/>
<dbReference type="GO" id="GO:0008270">
    <property type="term" value="F:zinc ion binding"/>
    <property type="evidence" value="ECO:0007669"/>
    <property type="project" value="UniProtKB-KW"/>
</dbReference>
<sequence length="225" mass="25342">MGPKSDINWDFGDMVGDNRKKIKCKLCQVVTIGGITRLKQHIAHTSGEVEACKKASKEISVILRKHFQENKTAIEIMKKRKKTAIMSIREESRHIHDVDIESSRHAGGTFRGQTSDTNRGIFRSSSVREGPKKSSIVTDSEASNKAAGKWLMLERPHIFWSPCTAHCTDLILEDIGSKTGGSSKKATLAIVYVAMNRTKLAIKEAVKNWQTYRAVIDERWHKMLH</sequence>
<dbReference type="Proteomes" id="UP000030748">
    <property type="component" value="Unassembled WGS sequence"/>
</dbReference>
<evidence type="ECO:0000256" key="3">
    <source>
        <dbReference type="ARBA" id="ARBA00022833"/>
    </source>
</evidence>
<evidence type="ECO:0000256" key="5">
    <source>
        <dbReference type="SAM" id="MobiDB-lite"/>
    </source>
</evidence>
<proteinExistence type="predicted"/>
<protein>
    <recommendedName>
        <fullName evidence="6">BED-type domain-containing protein</fullName>
    </recommendedName>
</protein>
<dbReference type="InterPro" id="IPR007021">
    <property type="entry name" value="DUF659"/>
</dbReference>
<evidence type="ECO:0000256" key="1">
    <source>
        <dbReference type="ARBA" id="ARBA00022723"/>
    </source>
</evidence>
<evidence type="ECO:0000259" key="6">
    <source>
        <dbReference type="PROSITE" id="PS50808"/>
    </source>
</evidence>
<organism evidence="7 8">
    <name type="scientific">Erythranthe guttata</name>
    <name type="common">Yellow monkey flower</name>
    <name type="synonym">Mimulus guttatus</name>
    <dbReference type="NCBI Taxonomy" id="4155"/>
    <lineage>
        <taxon>Eukaryota</taxon>
        <taxon>Viridiplantae</taxon>
        <taxon>Streptophyta</taxon>
        <taxon>Embryophyta</taxon>
        <taxon>Tracheophyta</taxon>
        <taxon>Spermatophyta</taxon>
        <taxon>Magnoliopsida</taxon>
        <taxon>eudicotyledons</taxon>
        <taxon>Gunneridae</taxon>
        <taxon>Pentapetalae</taxon>
        <taxon>asterids</taxon>
        <taxon>lamiids</taxon>
        <taxon>Lamiales</taxon>
        <taxon>Phrymaceae</taxon>
        <taxon>Erythranthe</taxon>
    </lineage>
</organism>
<gene>
    <name evidence="7" type="ORF">MIMGU_mgv11b023448mg</name>
</gene>
<feature type="compositionally biased region" description="Polar residues" evidence="5">
    <location>
        <begin position="111"/>
        <end position="126"/>
    </location>
</feature>
<dbReference type="PANTHER" id="PTHR46951">
    <property type="entry name" value="BED-TYPE DOMAIN-CONTAINING PROTEIN"/>
    <property type="match status" value="1"/>
</dbReference>
<feature type="region of interest" description="Disordered" evidence="5">
    <location>
        <begin position="105"/>
        <end position="126"/>
    </location>
</feature>
<name>A0A022QKT7_ERYGU</name>
<keyword evidence="8" id="KW-1185">Reference proteome</keyword>
<evidence type="ECO:0000256" key="4">
    <source>
        <dbReference type="PROSITE-ProRule" id="PRU00027"/>
    </source>
</evidence>
<reference evidence="7 8" key="1">
    <citation type="journal article" date="2013" name="Proc. Natl. Acad. Sci. U.S.A.">
        <title>Fine-scale variation in meiotic recombination in Mimulus inferred from population shotgun sequencing.</title>
        <authorList>
            <person name="Hellsten U."/>
            <person name="Wright K.M."/>
            <person name="Jenkins J."/>
            <person name="Shu S."/>
            <person name="Yuan Y."/>
            <person name="Wessler S.R."/>
            <person name="Schmutz J."/>
            <person name="Willis J.H."/>
            <person name="Rokhsar D.S."/>
        </authorList>
    </citation>
    <scope>NUCLEOTIDE SEQUENCE [LARGE SCALE GENOMIC DNA]</scope>
    <source>
        <strain evidence="8">cv. DUN x IM62</strain>
    </source>
</reference>
<evidence type="ECO:0000256" key="2">
    <source>
        <dbReference type="ARBA" id="ARBA00022771"/>
    </source>
</evidence>
<dbReference type="Pfam" id="PF04937">
    <property type="entry name" value="DUF659"/>
    <property type="match status" value="1"/>
</dbReference>
<dbReference type="GO" id="GO:0003677">
    <property type="term" value="F:DNA binding"/>
    <property type="evidence" value="ECO:0007669"/>
    <property type="project" value="InterPro"/>
</dbReference>
<keyword evidence="2 4" id="KW-0863">Zinc-finger</keyword>
<dbReference type="PANTHER" id="PTHR46951:SF2">
    <property type="entry name" value="BED-TYPE DOMAIN-CONTAINING PROTEIN"/>
    <property type="match status" value="1"/>
</dbReference>
<accession>A0A022QKT7</accession>
<keyword evidence="3" id="KW-0862">Zinc</keyword>
<dbReference type="AlphaFoldDB" id="A0A022QKT7"/>
<dbReference type="PROSITE" id="PS50808">
    <property type="entry name" value="ZF_BED"/>
    <property type="match status" value="1"/>
</dbReference>
<feature type="domain" description="BED-type" evidence="6">
    <location>
        <begin position="3"/>
        <end position="59"/>
    </location>
</feature>
<dbReference type="InterPro" id="IPR003656">
    <property type="entry name" value="Znf_BED"/>
</dbReference>
<evidence type="ECO:0000313" key="7">
    <source>
        <dbReference type="EMBL" id="EYU28551.1"/>
    </source>
</evidence>
<evidence type="ECO:0000313" key="8">
    <source>
        <dbReference type="Proteomes" id="UP000030748"/>
    </source>
</evidence>
<keyword evidence="1" id="KW-0479">Metal-binding</keyword>
<dbReference type="EMBL" id="KI631369">
    <property type="protein sequence ID" value="EYU28551.1"/>
    <property type="molecule type" value="Genomic_DNA"/>
</dbReference>